<evidence type="ECO:0000313" key="2">
    <source>
        <dbReference type="EMBL" id="KAJ8946885.1"/>
    </source>
</evidence>
<feature type="compositionally biased region" description="Basic residues" evidence="1">
    <location>
        <begin position="430"/>
        <end position="440"/>
    </location>
</feature>
<feature type="compositionally biased region" description="Polar residues" evidence="1">
    <location>
        <begin position="446"/>
        <end position="462"/>
    </location>
</feature>
<feature type="region of interest" description="Disordered" evidence="1">
    <location>
        <begin position="407"/>
        <end position="462"/>
    </location>
</feature>
<comment type="caution">
    <text evidence="2">The sequence shown here is derived from an EMBL/GenBank/DDBJ whole genome shotgun (WGS) entry which is preliminary data.</text>
</comment>
<sequence length="462" mass="53063">MSKEVRKTTMGDKNRPCSNEAMEKIIGNMTAEMQNLDGQYVPLGFTHVPPAAESLNWTQQPNTYINHYNVHSPEPHINYSPIDQYPQQSFNFIPQPNLYETNTNNKNMSSLSDYDMYKPLQNGTSDMGLFDSDYRVILPQNIQRQMVNPIPDHHILHHHQEPPPQHVSNRTQLIENLVGNWMMPNNSGTYSPFGNSETYKPNVFDLQPDRDVGVNVMHQIIDEPKFKPPTEQPLDDIQFQFNRDTKKPRMVAEVKPMRPSYSDVLTKPVPQSVNNKPQKNDVKEPKPKKENKKNPKSDKSQKIYRNTNNDIKEIPTEKNSTHTKSDKTKLSKSNQLSRKWASLDNISDPQVNKNDDSKKKKNDDIAYNKNLSKPNNRKINKTVSDVTELNLDNNKTETLNVSKNGLKKINKPIARPKVNDSFGNSERPPGKRNQRSRKRENHVPFGNNTNLPQKPNESLGKS</sequence>
<protein>
    <recommendedName>
        <fullName evidence="4">Enamelin</fullName>
    </recommendedName>
</protein>
<feature type="compositionally biased region" description="Basic and acidic residues" evidence="1">
    <location>
        <begin position="353"/>
        <end position="366"/>
    </location>
</feature>
<accession>A0AAV8Y609</accession>
<dbReference type="EMBL" id="JAPWTK010000173">
    <property type="protein sequence ID" value="KAJ8946885.1"/>
    <property type="molecule type" value="Genomic_DNA"/>
</dbReference>
<feature type="compositionally biased region" description="Basic and acidic residues" evidence="1">
    <location>
        <begin position="310"/>
        <end position="329"/>
    </location>
</feature>
<gene>
    <name evidence="2" type="ORF">NQ318_008241</name>
</gene>
<feature type="compositionally biased region" description="Basic and acidic residues" evidence="1">
    <location>
        <begin position="278"/>
        <end position="301"/>
    </location>
</feature>
<name>A0AAV8Y609_9CUCU</name>
<feature type="compositionally biased region" description="Basic and acidic residues" evidence="1">
    <location>
        <begin position="243"/>
        <end position="256"/>
    </location>
</feature>
<feature type="region of interest" description="Disordered" evidence="1">
    <location>
        <begin position="241"/>
        <end position="381"/>
    </location>
</feature>
<keyword evidence="3" id="KW-1185">Reference proteome</keyword>
<evidence type="ECO:0000313" key="3">
    <source>
        <dbReference type="Proteomes" id="UP001162162"/>
    </source>
</evidence>
<proteinExistence type="predicted"/>
<organism evidence="2 3">
    <name type="scientific">Aromia moschata</name>
    <dbReference type="NCBI Taxonomy" id="1265417"/>
    <lineage>
        <taxon>Eukaryota</taxon>
        <taxon>Metazoa</taxon>
        <taxon>Ecdysozoa</taxon>
        <taxon>Arthropoda</taxon>
        <taxon>Hexapoda</taxon>
        <taxon>Insecta</taxon>
        <taxon>Pterygota</taxon>
        <taxon>Neoptera</taxon>
        <taxon>Endopterygota</taxon>
        <taxon>Coleoptera</taxon>
        <taxon>Polyphaga</taxon>
        <taxon>Cucujiformia</taxon>
        <taxon>Chrysomeloidea</taxon>
        <taxon>Cerambycidae</taxon>
        <taxon>Cerambycinae</taxon>
        <taxon>Callichromatini</taxon>
        <taxon>Aromia</taxon>
    </lineage>
</organism>
<reference evidence="2" key="1">
    <citation type="journal article" date="2023" name="Insect Mol. Biol.">
        <title>Genome sequencing provides insights into the evolution of gene families encoding plant cell wall-degrading enzymes in longhorned beetles.</title>
        <authorList>
            <person name="Shin N.R."/>
            <person name="Okamura Y."/>
            <person name="Kirsch R."/>
            <person name="Pauchet Y."/>
        </authorList>
    </citation>
    <scope>NUCLEOTIDE SEQUENCE</scope>
    <source>
        <strain evidence="2">AMC_N1</strain>
    </source>
</reference>
<evidence type="ECO:0008006" key="4">
    <source>
        <dbReference type="Google" id="ProtNLM"/>
    </source>
</evidence>
<dbReference type="AlphaFoldDB" id="A0AAV8Y609"/>
<dbReference type="Proteomes" id="UP001162162">
    <property type="component" value="Unassembled WGS sequence"/>
</dbReference>
<evidence type="ECO:0000256" key="1">
    <source>
        <dbReference type="SAM" id="MobiDB-lite"/>
    </source>
</evidence>